<feature type="signal peptide" evidence="9">
    <location>
        <begin position="1"/>
        <end position="17"/>
    </location>
</feature>
<evidence type="ECO:0000256" key="1">
    <source>
        <dbReference type="ARBA" id="ARBA00009650"/>
    </source>
</evidence>
<dbReference type="Gene3D" id="1.10.760.10">
    <property type="entry name" value="Cytochrome c-like domain"/>
    <property type="match status" value="1"/>
</dbReference>
<dbReference type="Proteomes" id="UP000789595">
    <property type="component" value="Unassembled WGS sequence"/>
</dbReference>
<proteinExistence type="inferred from homology"/>
<dbReference type="GO" id="GO:0020037">
    <property type="term" value="F:heme binding"/>
    <property type="evidence" value="ECO:0007669"/>
    <property type="project" value="InterPro"/>
</dbReference>
<keyword evidence="9" id="KW-0732">Signal</keyword>
<reference evidence="11" key="1">
    <citation type="submission" date="2021-11" db="EMBL/GenBank/DDBJ databases">
        <authorList>
            <consortium name="Genoscope - CEA"/>
            <person name="William W."/>
        </authorList>
    </citation>
    <scope>NUCLEOTIDE SEQUENCE</scope>
</reference>
<keyword evidence="6 8" id="KW-0408">Iron</keyword>
<dbReference type="PROSITE" id="PS51007">
    <property type="entry name" value="CYTC"/>
    <property type="match status" value="1"/>
</dbReference>
<keyword evidence="12" id="KW-1185">Reference proteome</keyword>
<dbReference type="PROSITE" id="PS51257">
    <property type="entry name" value="PROKAR_LIPOPROTEIN"/>
    <property type="match status" value="1"/>
</dbReference>
<evidence type="ECO:0000256" key="6">
    <source>
        <dbReference type="ARBA" id="ARBA00023004"/>
    </source>
</evidence>
<sequence>MRSRLGILVTAATACRALSLVAHRSSACSAVSCSTTRPRPGLAHRCAIASLALTLSALSPRPAMADGAVLFEAKCAACHAGGGNVVARGKTLDRAALTANNVDIATIVTMGKNQMPGFGEACAPKPACTFGARLSDADIAEVSKWVDARADDGKWSQ</sequence>
<dbReference type="Pfam" id="PF13442">
    <property type="entry name" value="Cytochrome_CBB3"/>
    <property type="match status" value="1"/>
</dbReference>
<comment type="similarity">
    <text evidence="1">Belongs to the cytochrome c family. PetJ subfamily.</text>
</comment>
<gene>
    <name evidence="11" type="ORF">PECAL_1P28680</name>
</gene>
<evidence type="ECO:0000313" key="12">
    <source>
        <dbReference type="Proteomes" id="UP000789595"/>
    </source>
</evidence>
<evidence type="ECO:0000259" key="10">
    <source>
        <dbReference type="PROSITE" id="PS51007"/>
    </source>
</evidence>
<organism evidence="11 12">
    <name type="scientific">Pelagomonas calceolata</name>
    <dbReference type="NCBI Taxonomy" id="35677"/>
    <lineage>
        <taxon>Eukaryota</taxon>
        <taxon>Sar</taxon>
        <taxon>Stramenopiles</taxon>
        <taxon>Ochrophyta</taxon>
        <taxon>Pelagophyceae</taxon>
        <taxon>Pelagomonadales</taxon>
        <taxon>Pelagomonadaceae</taxon>
        <taxon>Pelagomonas</taxon>
    </lineage>
</organism>
<evidence type="ECO:0000256" key="2">
    <source>
        <dbReference type="ARBA" id="ARBA00022448"/>
    </source>
</evidence>
<dbReference type="OrthoDB" id="1930491at2759"/>
<evidence type="ECO:0000256" key="3">
    <source>
        <dbReference type="ARBA" id="ARBA00022617"/>
    </source>
</evidence>
<dbReference type="PANTHER" id="PTHR34688">
    <property type="entry name" value="CYTOCHROME C6, CHLOROPLASTIC"/>
    <property type="match status" value="1"/>
</dbReference>
<evidence type="ECO:0000256" key="7">
    <source>
        <dbReference type="ARBA" id="ARBA00023078"/>
    </source>
</evidence>
<dbReference type="InterPro" id="IPR036909">
    <property type="entry name" value="Cyt_c-like_dom_sf"/>
</dbReference>
<evidence type="ECO:0000256" key="5">
    <source>
        <dbReference type="ARBA" id="ARBA00022982"/>
    </source>
</evidence>
<feature type="chain" id="PRO_5035147304" description="Cytochrome c domain-containing protein" evidence="9">
    <location>
        <begin position="18"/>
        <end position="157"/>
    </location>
</feature>
<evidence type="ECO:0000256" key="8">
    <source>
        <dbReference type="PROSITE-ProRule" id="PRU00433"/>
    </source>
</evidence>
<evidence type="ECO:0000256" key="9">
    <source>
        <dbReference type="SAM" id="SignalP"/>
    </source>
</evidence>
<keyword evidence="7" id="KW-0793">Thylakoid</keyword>
<evidence type="ECO:0000313" key="11">
    <source>
        <dbReference type="EMBL" id="CAH0366379.1"/>
    </source>
</evidence>
<protein>
    <recommendedName>
        <fullName evidence="10">Cytochrome c domain-containing protein</fullName>
    </recommendedName>
</protein>
<evidence type="ECO:0000256" key="4">
    <source>
        <dbReference type="ARBA" id="ARBA00022723"/>
    </source>
</evidence>
<keyword evidence="2" id="KW-0813">Transport</keyword>
<keyword evidence="4 8" id="KW-0479">Metal-binding</keyword>
<keyword evidence="3 8" id="KW-0349">Heme</keyword>
<name>A0A8J2SD63_9STRA</name>
<dbReference type="GO" id="GO:0009055">
    <property type="term" value="F:electron transfer activity"/>
    <property type="evidence" value="ECO:0007669"/>
    <property type="project" value="InterPro"/>
</dbReference>
<dbReference type="InterPro" id="IPR023655">
    <property type="entry name" value="Cyt_C6"/>
</dbReference>
<dbReference type="AlphaFoldDB" id="A0A8J2SD63"/>
<dbReference type="EMBL" id="CAKKNE010000001">
    <property type="protein sequence ID" value="CAH0366379.1"/>
    <property type="molecule type" value="Genomic_DNA"/>
</dbReference>
<comment type="caution">
    <text evidence="11">The sequence shown here is derived from an EMBL/GenBank/DDBJ whole genome shotgun (WGS) entry which is preliminary data.</text>
</comment>
<dbReference type="GO" id="GO:0005506">
    <property type="term" value="F:iron ion binding"/>
    <property type="evidence" value="ECO:0007669"/>
    <property type="project" value="InterPro"/>
</dbReference>
<dbReference type="InterPro" id="IPR009056">
    <property type="entry name" value="Cyt_c-like_dom"/>
</dbReference>
<keyword evidence="5" id="KW-0249">Electron transport</keyword>
<feature type="domain" description="Cytochrome c" evidence="10">
    <location>
        <begin position="62"/>
        <end position="150"/>
    </location>
</feature>
<accession>A0A8J2SD63</accession>
<dbReference type="PANTHER" id="PTHR34688:SF2">
    <property type="entry name" value="CYTOCHROME C6, CHLOROPLASTIC"/>
    <property type="match status" value="1"/>
</dbReference>
<dbReference type="SUPFAM" id="SSF46626">
    <property type="entry name" value="Cytochrome c"/>
    <property type="match status" value="1"/>
</dbReference>